<evidence type="ECO:0000313" key="2">
    <source>
        <dbReference type="Proteomes" id="UP000176326"/>
    </source>
</evidence>
<gene>
    <name evidence="1" type="ORF">A2427_04165</name>
</gene>
<dbReference type="Proteomes" id="UP000176326">
    <property type="component" value="Unassembled WGS sequence"/>
</dbReference>
<sequence length="64" mass="7442">MAKEVMEFYDVLSKKKFKTDEYRIEKRTAKGRDRFFAVAKSQVGTHECWKVLGKDKAAELQKAA</sequence>
<dbReference type="EMBL" id="MHMN01000057">
    <property type="protein sequence ID" value="OGZ26648.1"/>
    <property type="molecule type" value="Genomic_DNA"/>
</dbReference>
<proteinExistence type="predicted"/>
<comment type="caution">
    <text evidence="1">The sequence shown here is derived from an EMBL/GenBank/DDBJ whole genome shotgun (WGS) entry which is preliminary data.</text>
</comment>
<organism evidence="1 2">
    <name type="scientific">Candidatus Nealsonbacteria bacterium RIFOXYC1_FULL_40_7</name>
    <dbReference type="NCBI Taxonomy" id="1801678"/>
    <lineage>
        <taxon>Bacteria</taxon>
        <taxon>Candidatus Nealsoniibacteriota</taxon>
    </lineage>
</organism>
<name>A0A1G2EN24_9BACT</name>
<dbReference type="AlphaFoldDB" id="A0A1G2EN24"/>
<evidence type="ECO:0000313" key="1">
    <source>
        <dbReference type="EMBL" id="OGZ26648.1"/>
    </source>
</evidence>
<accession>A0A1G2EN24</accession>
<reference evidence="1 2" key="1">
    <citation type="journal article" date="2016" name="Nat. Commun.">
        <title>Thousands of microbial genomes shed light on interconnected biogeochemical processes in an aquifer system.</title>
        <authorList>
            <person name="Anantharaman K."/>
            <person name="Brown C.T."/>
            <person name="Hug L.A."/>
            <person name="Sharon I."/>
            <person name="Castelle C.J."/>
            <person name="Probst A.J."/>
            <person name="Thomas B.C."/>
            <person name="Singh A."/>
            <person name="Wilkins M.J."/>
            <person name="Karaoz U."/>
            <person name="Brodie E.L."/>
            <person name="Williams K.H."/>
            <person name="Hubbard S.S."/>
            <person name="Banfield J.F."/>
        </authorList>
    </citation>
    <scope>NUCLEOTIDE SEQUENCE [LARGE SCALE GENOMIC DNA]</scope>
</reference>
<protein>
    <submittedName>
        <fullName evidence="1">Uncharacterized protein</fullName>
    </submittedName>
</protein>